<accession>T1B769</accession>
<dbReference type="GO" id="GO:0032259">
    <property type="term" value="P:methylation"/>
    <property type="evidence" value="ECO:0007669"/>
    <property type="project" value="UniProtKB-KW"/>
</dbReference>
<dbReference type="InterPro" id="IPR029063">
    <property type="entry name" value="SAM-dependent_MTases_sf"/>
</dbReference>
<evidence type="ECO:0000313" key="1">
    <source>
        <dbReference type="EMBL" id="EQD50040.1"/>
    </source>
</evidence>
<gene>
    <name evidence="1" type="ORF">B1A_13579</name>
</gene>
<name>T1B769_9ZZZZ</name>
<feature type="non-terminal residue" evidence="1">
    <location>
        <position position="44"/>
    </location>
</feature>
<sequence>MAQSFHSDIHHSVLLQEAVQALDLRPEGIYVDGTFGRGGHSQRI</sequence>
<comment type="caution">
    <text evidence="1">The sequence shown here is derived from an EMBL/GenBank/DDBJ whole genome shotgun (WGS) entry which is preliminary data.</text>
</comment>
<reference evidence="1" key="2">
    <citation type="journal article" date="2014" name="ISME J.">
        <title>Microbial stratification in low pH oxic and suboxic macroscopic growths along an acid mine drainage.</title>
        <authorList>
            <person name="Mendez-Garcia C."/>
            <person name="Mesa V."/>
            <person name="Sprenger R.R."/>
            <person name="Richter M."/>
            <person name="Diez M.S."/>
            <person name="Solano J."/>
            <person name="Bargiela R."/>
            <person name="Golyshina O.V."/>
            <person name="Manteca A."/>
            <person name="Ramos J.L."/>
            <person name="Gallego J.R."/>
            <person name="Llorente I."/>
            <person name="Martins Dos Santos V.A."/>
            <person name="Jensen O.N."/>
            <person name="Pelaez A.I."/>
            <person name="Sanchez J."/>
            <person name="Ferrer M."/>
        </authorList>
    </citation>
    <scope>NUCLEOTIDE SEQUENCE</scope>
</reference>
<dbReference type="InterPro" id="IPR002903">
    <property type="entry name" value="RsmH"/>
</dbReference>
<proteinExistence type="predicted"/>
<dbReference type="GO" id="GO:0008168">
    <property type="term" value="F:methyltransferase activity"/>
    <property type="evidence" value="ECO:0007669"/>
    <property type="project" value="UniProtKB-KW"/>
</dbReference>
<dbReference type="EC" id="2.1.1.-" evidence="1"/>
<keyword evidence="1" id="KW-0808">Transferase</keyword>
<dbReference type="AlphaFoldDB" id="T1B769"/>
<reference evidence="1" key="1">
    <citation type="submission" date="2013-08" db="EMBL/GenBank/DDBJ databases">
        <authorList>
            <person name="Mendez C."/>
            <person name="Richter M."/>
            <person name="Ferrer M."/>
            <person name="Sanchez J."/>
        </authorList>
    </citation>
    <scope>NUCLEOTIDE SEQUENCE</scope>
</reference>
<protein>
    <submittedName>
        <fullName evidence="1">Bacterial methyltransferase</fullName>
        <ecNumber evidence="1">2.1.1.-</ecNumber>
    </submittedName>
</protein>
<dbReference type="Gene3D" id="3.40.50.150">
    <property type="entry name" value="Vaccinia Virus protein VP39"/>
    <property type="match status" value="1"/>
</dbReference>
<organism evidence="1">
    <name type="scientific">mine drainage metagenome</name>
    <dbReference type="NCBI Taxonomy" id="410659"/>
    <lineage>
        <taxon>unclassified sequences</taxon>
        <taxon>metagenomes</taxon>
        <taxon>ecological metagenomes</taxon>
    </lineage>
</organism>
<dbReference type="SUPFAM" id="SSF53335">
    <property type="entry name" value="S-adenosyl-L-methionine-dependent methyltransferases"/>
    <property type="match status" value="1"/>
</dbReference>
<dbReference type="Pfam" id="PF01795">
    <property type="entry name" value="Methyltransf_5"/>
    <property type="match status" value="1"/>
</dbReference>
<keyword evidence="1" id="KW-0489">Methyltransferase</keyword>
<dbReference type="EMBL" id="AUZX01009944">
    <property type="protein sequence ID" value="EQD50040.1"/>
    <property type="molecule type" value="Genomic_DNA"/>
</dbReference>